<dbReference type="Pfam" id="PF00254">
    <property type="entry name" value="FKBP_C"/>
    <property type="match status" value="1"/>
</dbReference>
<gene>
    <name evidence="10" type="ORF">N7G274_002753</name>
</gene>
<keyword evidence="6 7" id="KW-0413">Isomerase</keyword>
<feature type="compositionally biased region" description="Acidic residues" evidence="8">
    <location>
        <begin position="175"/>
        <end position="191"/>
    </location>
</feature>
<feature type="compositionally biased region" description="Basic and acidic residues" evidence="8">
    <location>
        <begin position="422"/>
        <end position="438"/>
    </location>
</feature>
<evidence type="ECO:0000256" key="2">
    <source>
        <dbReference type="ARBA" id="ARBA00002221"/>
    </source>
</evidence>
<feature type="compositionally biased region" description="Acidic residues" evidence="8">
    <location>
        <begin position="70"/>
        <end position="83"/>
    </location>
</feature>
<accession>A0ABR4ANF8</accession>
<comment type="caution">
    <text evidence="10">The sequence shown here is derived from an EMBL/GenBank/DDBJ whole genome shotgun (WGS) entry which is preliminary data.</text>
</comment>
<dbReference type="InterPro" id="IPR041232">
    <property type="entry name" value="NPL"/>
</dbReference>
<evidence type="ECO:0000259" key="9">
    <source>
        <dbReference type="PROSITE" id="PS50059"/>
    </source>
</evidence>
<evidence type="ECO:0000256" key="8">
    <source>
        <dbReference type="SAM" id="MobiDB-lite"/>
    </source>
</evidence>
<reference evidence="10 11" key="1">
    <citation type="submission" date="2024-09" db="EMBL/GenBank/DDBJ databases">
        <title>Rethinking Asexuality: The Enigmatic Case of Functional Sexual Genes in Lepraria (Stereocaulaceae).</title>
        <authorList>
            <person name="Doellman M."/>
            <person name="Sun Y."/>
            <person name="Barcenas-Pena A."/>
            <person name="Lumbsch H.T."/>
            <person name="Grewe F."/>
        </authorList>
    </citation>
    <scope>NUCLEOTIDE SEQUENCE [LARGE SCALE GENOMIC DNA]</scope>
    <source>
        <strain evidence="10 11">Mercado 3170</strain>
    </source>
</reference>
<dbReference type="PROSITE" id="PS50059">
    <property type="entry name" value="FKBP_PPIASE"/>
    <property type="match status" value="1"/>
</dbReference>
<feature type="compositionally biased region" description="Basic and acidic residues" evidence="8">
    <location>
        <begin position="163"/>
        <end position="174"/>
    </location>
</feature>
<dbReference type="PIRSF" id="PIRSF001473">
    <property type="entry name" value="FK506-bp_FPR3"/>
    <property type="match status" value="1"/>
</dbReference>
<comment type="function">
    <text evidence="2">PPIase that acts as a histone chaperone. Histone proline isomerase that increases the rate of cis-trans isomerization at prolines on the histone H3 N-terminal tail. Proline isomerization influences H3 methylation thereby regulating gene expression.</text>
</comment>
<evidence type="ECO:0000256" key="3">
    <source>
        <dbReference type="ARBA" id="ARBA00007838"/>
    </source>
</evidence>
<protein>
    <recommendedName>
        <fullName evidence="7">peptidylprolyl isomerase</fullName>
        <ecNumber evidence="7">5.2.1.8</ecNumber>
    </recommendedName>
</protein>
<evidence type="ECO:0000256" key="6">
    <source>
        <dbReference type="ARBA" id="ARBA00023235"/>
    </source>
</evidence>
<evidence type="ECO:0000256" key="5">
    <source>
        <dbReference type="ARBA" id="ARBA00023110"/>
    </source>
</evidence>
<dbReference type="EC" id="5.2.1.8" evidence="7"/>
<dbReference type="PANTHER" id="PTHR43811:SF19">
    <property type="entry name" value="39 KDA FK506-BINDING NUCLEAR PROTEIN"/>
    <property type="match status" value="1"/>
</dbReference>
<dbReference type="InterPro" id="IPR023566">
    <property type="entry name" value="PPIase_Fpr3/Fpr4-like"/>
</dbReference>
<dbReference type="InterPro" id="IPR001179">
    <property type="entry name" value="PPIase_FKBP_dom"/>
</dbReference>
<dbReference type="Pfam" id="PF17800">
    <property type="entry name" value="NPL"/>
    <property type="match status" value="1"/>
</dbReference>
<evidence type="ECO:0000313" key="10">
    <source>
        <dbReference type="EMBL" id="KAL2044978.1"/>
    </source>
</evidence>
<dbReference type="Proteomes" id="UP001590950">
    <property type="component" value="Unassembled WGS sequence"/>
</dbReference>
<feature type="compositionally biased region" description="Acidic residues" evidence="8">
    <location>
        <begin position="253"/>
        <end position="283"/>
    </location>
</feature>
<feature type="compositionally biased region" description="Basic and acidic residues" evidence="8">
    <location>
        <begin position="298"/>
        <end position="309"/>
    </location>
</feature>
<proteinExistence type="inferred from homology"/>
<evidence type="ECO:0000256" key="4">
    <source>
        <dbReference type="ARBA" id="ARBA00011865"/>
    </source>
</evidence>
<evidence type="ECO:0000256" key="7">
    <source>
        <dbReference type="PROSITE-ProRule" id="PRU00277"/>
    </source>
</evidence>
<evidence type="ECO:0000313" key="11">
    <source>
        <dbReference type="Proteomes" id="UP001590950"/>
    </source>
</evidence>
<comment type="similarity">
    <text evidence="3">Belongs to the FKBP-type PPIase family. FKBP3/4 subfamily.</text>
</comment>
<feature type="region of interest" description="Disordered" evidence="8">
    <location>
        <begin position="240"/>
        <end position="465"/>
    </location>
</feature>
<dbReference type="EMBL" id="JBEFKJ010000008">
    <property type="protein sequence ID" value="KAL2044978.1"/>
    <property type="molecule type" value="Genomic_DNA"/>
</dbReference>
<feature type="domain" description="PPIase FKBP-type" evidence="9">
    <location>
        <begin position="466"/>
        <end position="552"/>
    </location>
</feature>
<dbReference type="Gene3D" id="3.10.50.40">
    <property type="match status" value="1"/>
</dbReference>
<dbReference type="InterPro" id="IPR046357">
    <property type="entry name" value="PPIase_dom_sf"/>
</dbReference>
<comment type="subunit">
    <text evidence="4">Binds to histones H3 and H4.</text>
</comment>
<dbReference type="SUPFAM" id="SSF54534">
    <property type="entry name" value="FKBP-like"/>
    <property type="match status" value="1"/>
</dbReference>
<dbReference type="PANTHER" id="PTHR43811">
    <property type="entry name" value="FKBP-TYPE PEPTIDYL-PROLYL CIS-TRANS ISOMERASE FKPA"/>
    <property type="match status" value="1"/>
</dbReference>
<dbReference type="Gene3D" id="2.60.120.340">
    <property type="entry name" value="Nucleoplasmin core domain"/>
    <property type="match status" value="1"/>
</dbReference>
<sequence>MSGLLPVAVYGLKVPSGDVMVPAMEKFPATFRITMAAIDPSAEPEHTGTANGNGPARATLKVVYDPNGSGEEDESENSEDQEEYLQKLLAGGDSDDEDDEDEDESSSDDEEKNGGPSDPSKTKKARKEAALQEMMKALAEQNDSDDEMEEDNSPRTNGVTKKAKVDKGKGKATDEDMEKDDSEDGSEESLDDMEEVVLCTLDPEKTYQQPLDITFGEDQRVYFKVSGTHAVYLTGNYVISADDGHNHKHELYDGEDEEDEYDMSPDEDELEDDEESDELDELEDPRITEVATVEEEEVPKLVKKEDPVQKGKNKRAREDSSDNEAPASLDAIMAKSIKPAKPAEPATNGTTNGEPKLSKKQLKKLKNNAGKAVETAAEGKGSKKEDSVAGAKDSPVAKGDKKVQFAKNLEQGPAASQSTTKLDSDKSESETGNKDSKPKASSSVKTIQGVKIDDKKLGSGPAAKKGNKVGMRYIGKLKDGKVFDANKKGKPFTFTVGSGDVIKGWDIGVTGMSVGGERRIVIPAELAYGKKQMPGIPANSELTFDLKVLKIN</sequence>
<name>A0ABR4ANF8_9LECA</name>
<evidence type="ECO:0000256" key="1">
    <source>
        <dbReference type="ARBA" id="ARBA00000971"/>
    </source>
</evidence>
<comment type="catalytic activity">
    <reaction evidence="1 7">
        <text>[protein]-peptidylproline (omega=180) = [protein]-peptidylproline (omega=0)</text>
        <dbReference type="Rhea" id="RHEA:16237"/>
        <dbReference type="Rhea" id="RHEA-COMP:10747"/>
        <dbReference type="Rhea" id="RHEA-COMP:10748"/>
        <dbReference type="ChEBI" id="CHEBI:83833"/>
        <dbReference type="ChEBI" id="CHEBI:83834"/>
        <dbReference type="EC" id="5.2.1.8"/>
    </reaction>
</comment>
<feature type="compositionally biased region" description="Acidic residues" evidence="8">
    <location>
        <begin position="93"/>
        <end position="111"/>
    </location>
</feature>
<keyword evidence="11" id="KW-1185">Reference proteome</keyword>
<keyword evidence="5 7" id="KW-0697">Rotamase</keyword>
<organism evidence="10 11">
    <name type="scientific">Stereocaulon virgatum</name>
    <dbReference type="NCBI Taxonomy" id="373712"/>
    <lineage>
        <taxon>Eukaryota</taxon>
        <taxon>Fungi</taxon>
        <taxon>Dikarya</taxon>
        <taxon>Ascomycota</taxon>
        <taxon>Pezizomycotina</taxon>
        <taxon>Lecanoromycetes</taxon>
        <taxon>OSLEUM clade</taxon>
        <taxon>Lecanoromycetidae</taxon>
        <taxon>Lecanorales</taxon>
        <taxon>Lecanorineae</taxon>
        <taxon>Stereocaulaceae</taxon>
        <taxon>Stereocaulon</taxon>
    </lineage>
</organism>
<feature type="compositionally biased region" description="Acidic residues" evidence="8">
    <location>
        <begin position="142"/>
        <end position="151"/>
    </location>
</feature>
<feature type="region of interest" description="Disordered" evidence="8">
    <location>
        <begin position="38"/>
        <end position="191"/>
    </location>
</feature>
<feature type="compositionally biased region" description="Basic and acidic residues" evidence="8">
    <location>
        <begin position="242"/>
        <end position="252"/>
    </location>
</feature>